<dbReference type="Proteomes" id="UP001138997">
    <property type="component" value="Unassembled WGS sequence"/>
</dbReference>
<reference evidence="2" key="1">
    <citation type="submission" date="2021-11" db="EMBL/GenBank/DDBJ databases">
        <title>Streptomyces corallinus and Kineosporia corallina sp. nov., two new coral-derived marine actinobacteria.</title>
        <authorList>
            <person name="Buangrab K."/>
            <person name="Sutthacheep M."/>
            <person name="Yeemin T."/>
            <person name="Harunari E."/>
            <person name="Igarashi Y."/>
            <person name="Sripreechasak P."/>
            <person name="Kanchanasin P."/>
            <person name="Tanasupawat S."/>
            <person name="Phongsopitanun W."/>
        </authorList>
    </citation>
    <scope>NUCLEOTIDE SEQUENCE</scope>
    <source>
        <strain evidence="2">JCM 31032</strain>
    </source>
</reference>
<sequence length="243" mass="26167">MTYPRRMPRPHLPAKVRAVTAVTDHMRQIELVGPGLRSLRVRPGAHLVVRVPTGQGEARRVYSIWTFRPREAALTIRVAIHDADGPGCVWARSVVPGDRITVEPPRSKITLDETATSHLFIGEETGAVPLLAMRAALHPRVSVHGVFEAAGPGHEVPGADGVPGLPWVHRGNAKAVGSRVLLRAVQELALPSPAGAAAYVAGESDTCRLIQRHLIEQRGLSRRAVRIQPQWSLGRAGFGAGSD</sequence>
<dbReference type="InterPro" id="IPR039261">
    <property type="entry name" value="FNR_nucleotide-bd"/>
</dbReference>
<evidence type="ECO:0000259" key="1">
    <source>
        <dbReference type="PROSITE" id="PS51384"/>
    </source>
</evidence>
<protein>
    <submittedName>
        <fullName evidence="2">Siderophore-interacting protein</fullName>
    </submittedName>
</protein>
<keyword evidence="3" id="KW-1185">Reference proteome</keyword>
<evidence type="ECO:0000313" key="3">
    <source>
        <dbReference type="Proteomes" id="UP001138997"/>
    </source>
</evidence>
<dbReference type="EMBL" id="JAJOMB010000016">
    <property type="protein sequence ID" value="MCD5314319.1"/>
    <property type="molecule type" value="Genomic_DNA"/>
</dbReference>
<evidence type="ECO:0000313" key="2">
    <source>
        <dbReference type="EMBL" id="MCD5314319.1"/>
    </source>
</evidence>
<organism evidence="2 3">
    <name type="scientific">Kineosporia babensis</name>
    <dbReference type="NCBI Taxonomy" id="499548"/>
    <lineage>
        <taxon>Bacteria</taxon>
        <taxon>Bacillati</taxon>
        <taxon>Actinomycetota</taxon>
        <taxon>Actinomycetes</taxon>
        <taxon>Kineosporiales</taxon>
        <taxon>Kineosporiaceae</taxon>
        <taxon>Kineosporia</taxon>
    </lineage>
</organism>
<dbReference type="CDD" id="cd06193">
    <property type="entry name" value="siderophore_interacting"/>
    <property type="match status" value="1"/>
</dbReference>
<feature type="domain" description="FAD-binding FR-type" evidence="1">
    <location>
        <begin position="9"/>
        <end position="112"/>
    </location>
</feature>
<dbReference type="RefSeq" id="WP_231446743.1">
    <property type="nucleotide sequence ID" value="NZ_JAJOMB010000016.1"/>
</dbReference>
<dbReference type="PRINTS" id="PR00409">
    <property type="entry name" value="PHDIOXRDTASE"/>
</dbReference>
<dbReference type="InterPro" id="IPR017927">
    <property type="entry name" value="FAD-bd_FR_type"/>
</dbReference>
<dbReference type="Pfam" id="PF08021">
    <property type="entry name" value="FAD_binding_9"/>
    <property type="match status" value="1"/>
</dbReference>
<dbReference type="GO" id="GO:0016491">
    <property type="term" value="F:oxidoreductase activity"/>
    <property type="evidence" value="ECO:0007669"/>
    <property type="project" value="InterPro"/>
</dbReference>
<dbReference type="PROSITE" id="PS51384">
    <property type="entry name" value="FAD_FR"/>
    <property type="match status" value="1"/>
</dbReference>
<dbReference type="AlphaFoldDB" id="A0A9X1SW38"/>
<dbReference type="Pfam" id="PF04954">
    <property type="entry name" value="SIP"/>
    <property type="match status" value="1"/>
</dbReference>
<dbReference type="SUPFAM" id="SSF63380">
    <property type="entry name" value="Riboflavin synthase domain-like"/>
    <property type="match status" value="1"/>
</dbReference>
<comment type="caution">
    <text evidence="2">The sequence shown here is derived from an EMBL/GenBank/DDBJ whole genome shotgun (WGS) entry which is preliminary data.</text>
</comment>
<dbReference type="InterPro" id="IPR039374">
    <property type="entry name" value="SIP_fam"/>
</dbReference>
<dbReference type="InterPro" id="IPR013113">
    <property type="entry name" value="SIP_FAD-bd"/>
</dbReference>
<dbReference type="PANTHER" id="PTHR30157">
    <property type="entry name" value="FERRIC REDUCTASE, NADPH-DEPENDENT"/>
    <property type="match status" value="1"/>
</dbReference>
<dbReference type="Gene3D" id="2.40.30.10">
    <property type="entry name" value="Translation factors"/>
    <property type="match status" value="1"/>
</dbReference>
<gene>
    <name evidence="2" type="ORF">LR394_25775</name>
</gene>
<dbReference type="InterPro" id="IPR007037">
    <property type="entry name" value="SIP_rossman_dom"/>
</dbReference>
<proteinExistence type="predicted"/>
<name>A0A9X1SW38_9ACTN</name>
<dbReference type="PANTHER" id="PTHR30157:SF0">
    <property type="entry name" value="NADPH-DEPENDENT FERRIC-CHELATE REDUCTASE"/>
    <property type="match status" value="1"/>
</dbReference>
<accession>A0A9X1SW38</accession>
<dbReference type="Gene3D" id="3.40.50.80">
    <property type="entry name" value="Nucleotide-binding domain of ferredoxin-NADP reductase (FNR) module"/>
    <property type="match status" value="1"/>
</dbReference>
<dbReference type="InterPro" id="IPR017938">
    <property type="entry name" value="Riboflavin_synthase-like_b-brl"/>
</dbReference>